<feature type="region of interest" description="Disordered" evidence="6">
    <location>
        <begin position="292"/>
        <end position="373"/>
    </location>
</feature>
<dbReference type="Pfam" id="PF20684">
    <property type="entry name" value="Fung_rhodopsin"/>
    <property type="match status" value="1"/>
</dbReference>
<evidence type="ECO:0000256" key="5">
    <source>
        <dbReference type="ARBA" id="ARBA00038359"/>
    </source>
</evidence>
<feature type="domain" description="Rhodopsin" evidence="8">
    <location>
        <begin position="29"/>
        <end position="238"/>
    </location>
</feature>
<feature type="compositionally biased region" description="Basic and acidic residues" evidence="6">
    <location>
        <begin position="341"/>
        <end position="373"/>
    </location>
</feature>
<feature type="transmembrane region" description="Helical" evidence="7">
    <location>
        <begin position="75"/>
        <end position="100"/>
    </location>
</feature>
<feature type="transmembrane region" description="Helical" evidence="7">
    <location>
        <begin position="189"/>
        <end position="211"/>
    </location>
</feature>
<evidence type="ECO:0000256" key="3">
    <source>
        <dbReference type="ARBA" id="ARBA00022989"/>
    </source>
</evidence>
<comment type="similarity">
    <text evidence="5">Belongs to the SAT4 family.</text>
</comment>
<dbReference type="GO" id="GO:0016020">
    <property type="term" value="C:membrane"/>
    <property type="evidence" value="ECO:0007669"/>
    <property type="project" value="UniProtKB-SubCell"/>
</dbReference>
<keyword evidence="3 7" id="KW-1133">Transmembrane helix</keyword>
<evidence type="ECO:0000259" key="8">
    <source>
        <dbReference type="Pfam" id="PF20684"/>
    </source>
</evidence>
<gene>
    <name evidence="9" type="ORF">EXIGLDRAFT_765977</name>
</gene>
<dbReference type="EMBL" id="KV425953">
    <property type="protein sequence ID" value="KZV95650.1"/>
    <property type="molecule type" value="Genomic_DNA"/>
</dbReference>
<evidence type="ECO:0000256" key="2">
    <source>
        <dbReference type="ARBA" id="ARBA00022692"/>
    </source>
</evidence>
<organism evidence="9 10">
    <name type="scientific">Exidia glandulosa HHB12029</name>
    <dbReference type="NCBI Taxonomy" id="1314781"/>
    <lineage>
        <taxon>Eukaryota</taxon>
        <taxon>Fungi</taxon>
        <taxon>Dikarya</taxon>
        <taxon>Basidiomycota</taxon>
        <taxon>Agaricomycotina</taxon>
        <taxon>Agaricomycetes</taxon>
        <taxon>Auriculariales</taxon>
        <taxon>Exidiaceae</taxon>
        <taxon>Exidia</taxon>
    </lineage>
</organism>
<dbReference type="PANTHER" id="PTHR33048:SF47">
    <property type="entry name" value="INTEGRAL MEMBRANE PROTEIN-RELATED"/>
    <property type="match status" value="1"/>
</dbReference>
<dbReference type="InterPro" id="IPR052337">
    <property type="entry name" value="SAT4-like"/>
</dbReference>
<dbReference type="InterPro" id="IPR049326">
    <property type="entry name" value="Rhodopsin_dom_fungi"/>
</dbReference>
<dbReference type="STRING" id="1314781.A0A165K1I0"/>
<evidence type="ECO:0000313" key="10">
    <source>
        <dbReference type="Proteomes" id="UP000077266"/>
    </source>
</evidence>
<name>A0A165K1I0_EXIGL</name>
<proteinExistence type="inferred from homology"/>
<comment type="subcellular location">
    <subcellularLocation>
        <location evidence="1">Membrane</location>
        <topology evidence="1">Multi-pass membrane protein</topology>
    </subcellularLocation>
</comment>
<accession>A0A165K1I0</accession>
<evidence type="ECO:0000256" key="1">
    <source>
        <dbReference type="ARBA" id="ARBA00004141"/>
    </source>
</evidence>
<dbReference type="InParanoid" id="A0A165K1I0"/>
<dbReference type="PANTHER" id="PTHR33048">
    <property type="entry name" value="PTH11-LIKE INTEGRAL MEMBRANE PROTEIN (AFU_ORTHOLOGUE AFUA_5G11245)"/>
    <property type="match status" value="1"/>
</dbReference>
<keyword evidence="4 7" id="KW-0472">Membrane</keyword>
<evidence type="ECO:0000256" key="6">
    <source>
        <dbReference type="SAM" id="MobiDB-lite"/>
    </source>
</evidence>
<sequence>MLDLTNPLIEIKITSSVCSTVAIGMTVFRLYVRRGRYWYDDAWALFSLLALFVQIASVFMHVPNPAQLTKLNRVAAYYILATSFYAVIWSARLSILFSVIRLEPHTSTRKRLYWAALALFLTVCFLISQLFWVCEPEPGWKDLPSPQCTLNKEVAICQLVTDILSDALLVIAPLRMIRHVANIPLRRRLYFIFSTSVVTTIVSLVHAAYILRTGGTKVLVAAIVEDTVSLMVANLPVAATAAMRAAGVKIGPEAEDAPSLSTMRFGAKSGGAKSGGGAAGVVTGRWSLWTGGAGGGRSRVGERSVGSTTLNNTSTYKADEDLQDDVGLDRERGRTTTFRLGELRSTDTVEDDRGRSTSRVDAETERDDKAQAV</sequence>
<dbReference type="AlphaFoldDB" id="A0A165K1I0"/>
<dbReference type="Proteomes" id="UP000077266">
    <property type="component" value="Unassembled WGS sequence"/>
</dbReference>
<feature type="transmembrane region" description="Helical" evidence="7">
    <location>
        <begin position="112"/>
        <end position="133"/>
    </location>
</feature>
<dbReference type="OrthoDB" id="444631at2759"/>
<protein>
    <recommendedName>
        <fullName evidence="8">Rhodopsin domain-containing protein</fullName>
    </recommendedName>
</protein>
<evidence type="ECO:0000313" key="9">
    <source>
        <dbReference type="EMBL" id="KZV95650.1"/>
    </source>
</evidence>
<feature type="transmembrane region" description="Helical" evidence="7">
    <location>
        <begin position="153"/>
        <end position="177"/>
    </location>
</feature>
<keyword evidence="10" id="KW-1185">Reference proteome</keyword>
<evidence type="ECO:0000256" key="7">
    <source>
        <dbReference type="SAM" id="Phobius"/>
    </source>
</evidence>
<reference evidence="9 10" key="1">
    <citation type="journal article" date="2016" name="Mol. Biol. Evol.">
        <title>Comparative Genomics of Early-Diverging Mushroom-Forming Fungi Provides Insights into the Origins of Lignocellulose Decay Capabilities.</title>
        <authorList>
            <person name="Nagy L.G."/>
            <person name="Riley R."/>
            <person name="Tritt A."/>
            <person name="Adam C."/>
            <person name="Daum C."/>
            <person name="Floudas D."/>
            <person name="Sun H."/>
            <person name="Yadav J.S."/>
            <person name="Pangilinan J."/>
            <person name="Larsson K.H."/>
            <person name="Matsuura K."/>
            <person name="Barry K."/>
            <person name="Labutti K."/>
            <person name="Kuo R."/>
            <person name="Ohm R.A."/>
            <person name="Bhattacharya S.S."/>
            <person name="Shirouzu T."/>
            <person name="Yoshinaga Y."/>
            <person name="Martin F.M."/>
            <person name="Grigoriev I.V."/>
            <person name="Hibbett D.S."/>
        </authorList>
    </citation>
    <scope>NUCLEOTIDE SEQUENCE [LARGE SCALE GENOMIC DNA]</scope>
    <source>
        <strain evidence="9 10">HHB12029</strain>
    </source>
</reference>
<keyword evidence="2 7" id="KW-0812">Transmembrane</keyword>
<evidence type="ECO:0000256" key="4">
    <source>
        <dbReference type="ARBA" id="ARBA00023136"/>
    </source>
</evidence>
<feature type="transmembrane region" description="Helical" evidence="7">
    <location>
        <begin position="43"/>
        <end position="63"/>
    </location>
</feature>
<feature type="transmembrane region" description="Helical" evidence="7">
    <location>
        <begin position="12"/>
        <end position="31"/>
    </location>
</feature>